<feature type="domain" description="26S proteasome regulatory subunit RPN7/PSMD6 C-terminal helix" evidence="1">
    <location>
        <begin position="33"/>
        <end position="54"/>
    </location>
</feature>
<dbReference type="InParanoid" id="A0A0C3ISJ0"/>
<dbReference type="HOGENOM" id="CLU_3020021_0_0_1"/>
<dbReference type="OrthoDB" id="1452at2759"/>
<dbReference type="EMBL" id="KN832001">
    <property type="protein sequence ID" value="KIN99847.1"/>
    <property type="molecule type" value="Genomic_DNA"/>
</dbReference>
<protein>
    <recommendedName>
        <fullName evidence="1">26S proteasome regulatory subunit RPN7/PSMD6 C-terminal helix domain-containing protein</fullName>
    </recommendedName>
</protein>
<accession>A0A0C3ISJ0</accession>
<organism evidence="2 3">
    <name type="scientific">Pisolithus tinctorius Marx 270</name>
    <dbReference type="NCBI Taxonomy" id="870435"/>
    <lineage>
        <taxon>Eukaryota</taxon>
        <taxon>Fungi</taxon>
        <taxon>Dikarya</taxon>
        <taxon>Basidiomycota</taxon>
        <taxon>Agaricomycotina</taxon>
        <taxon>Agaricomycetes</taxon>
        <taxon>Agaricomycetidae</taxon>
        <taxon>Boletales</taxon>
        <taxon>Sclerodermatineae</taxon>
        <taxon>Pisolithaceae</taxon>
        <taxon>Pisolithus</taxon>
    </lineage>
</organism>
<proteinExistence type="predicted"/>
<dbReference type="InterPro" id="IPR049549">
    <property type="entry name" value="RPN7_PSMD6_C"/>
</dbReference>
<name>A0A0C3ISJ0_PISTI</name>
<feature type="non-terminal residue" evidence="2">
    <location>
        <position position="1"/>
    </location>
</feature>
<dbReference type="Pfam" id="PF21154">
    <property type="entry name" value="RPN7_PSMD6_C"/>
    <property type="match status" value="1"/>
</dbReference>
<reference evidence="2 3" key="1">
    <citation type="submission" date="2014-04" db="EMBL/GenBank/DDBJ databases">
        <authorList>
            <consortium name="DOE Joint Genome Institute"/>
            <person name="Kuo A."/>
            <person name="Kohler A."/>
            <person name="Costa M.D."/>
            <person name="Nagy L.G."/>
            <person name="Floudas D."/>
            <person name="Copeland A."/>
            <person name="Barry K.W."/>
            <person name="Cichocki N."/>
            <person name="Veneault-Fourrey C."/>
            <person name="LaButti K."/>
            <person name="Lindquist E.A."/>
            <person name="Lipzen A."/>
            <person name="Lundell T."/>
            <person name="Morin E."/>
            <person name="Murat C."/>
            <person name="Sun H."/>
            <person name="Tunlid A."/>
            <person name="Henrissat B."/>
            <person name="Grigoriev I.V."/>
            <person name="Hibbett D.S."/>
            <person name="Martin F."/>
            <person name="Nordberg H.P."/>
            <person name="Cantor M.N."/>
            <person name="Hua S.X."/>
        </authorList>
    </citation>
    <scope>NUCLEOTIDE SEQUENCE [LARGE SCALE GENOMIC DNA]</scope>
    <source>
        <strain evidence="2 3">Marx 270</strain>
    </source>
</reference>
<gene>
    <name evidence="2" type="ORF">M404DRAFT_154231</name>
</gene>
<reference evidence="3" key="2">
    <citation type="submission" date="2015-01" db="EMBL/GenBank/DDBJ databases">
        <title>Evolutionary Origins and Diversification of the Mycorrhizal Mutualists.</title>
        <authorList>
            <consortium name="DOE Joint Genome Institute"/>
            <consortium name="Mycorrhizal Genomics Consortium"/>
            <person name="Kohler A."/>
            <person name="Kuo A."/>
            <person name="Nagy L.G."/>
            <person name="Floudas D."/>
            <person name="Copeland A."/>
            <person name="Barry K.W."/>
            <person name="Cichocki N."/>
            <person name="Veneault-Fourrey C."/>
            <person name="LaButti K."/>
            <person name="Lindquist E.A."/>
            <person name="Lipzen A."/>
            <person name="Lundell T."/>
            <person name="Morin E."/>
            <person name="Murat C."/>
            <person name="Riley R."/>
            <person name="Ohm R."/>
            <person name="Sun H."/>
            <person name="Tunlid A."/>
            <person name="Henrissat B."/>
            <person name="Grigoriev I.V."/>
            <person name="Hibbett D.S."/>
            <person name="Martin F."/>
        </authorList>
    </citation>
    <scope>NUCLEOTIDE SEQUENCE [LARGE SCALE GENOMIC DNA]</scope>
    <source>
        <strain evidence="3">Marx 270</strain>
    </source>
</reference>
<dbReference type="Proteomes" id="UP000054217">
    <property type="component" value="Unassembled WGS sequence"/>
</dbReference>
<dbReference type="AlphaFoldDB" id="A0A0C3ISJ0"/>
<evidence type="ECO:0000313" key="3">
    <source>
        <dbReference type="Proteomes" id="UP000054217"/>
    </source>
</evidence>
<dbReference type="STRING" id="870435.A0A0C3ISJ0"/>
<keyword evidence="3" id="KW-1185">Reference proteome</keyword>
<evidence type="ECO:0000313" key="2">
    <source>
        <dbReference type="EMBL" id="KIN99847.1"/>
    </source>
</evidence>
<evidence type="ECO:0000259" key="1">
    <source>
        <dbReference type="Pfam" id="PF21154"/>
    </source>
</evidence>
<sequence length="56" mass="6511">ELLWFITNGQLHCTINKVHGIMEITRLLIKTAQYEQVVKQGDVLLNSLQRLSKVLY</sequence>